<dbReference type="AlphaFoldDB" id="A0A6J7FHM5"/>
<gene>
    <name evidence="1" type="ORF">UFOPK3564_00237</name>
</gene>
<name>A0A6J7FHM5_9ZZZZ</name>
<sequence>MSLPSMTSRAWLIAALDQAGSRLSKLEDAGATNLEASWPVGDVTLTAKQHGDGVTITTKAADGSEPVPPMKLLAGWTKS</sequence>
<proteinExistence type="predicted"/>
<organism evidence="1">
    <name type="scientific">freshwater metagenome</name>
    <dbReference type="NCBI Taxonomy" id="449393"/>
    <lineage>
        <taxon>unclassified sequences</taxon>
        <taxon>metagenomes</taxon>
        <taxon>ecological metagenomes</taxon>
    </lineage>
</organism>
<evidence type="ECO:0000313" key="1">
    <source>
        <dbReference type="EMBL" id="CAB4894841.1"/>
    </source>
</evidence>
<protein>
    <submittedName>
        <fullName evidence="1">Unannotated protein</fullName>
    </submittedName>
</protein>
<reference evidence="1" key="1">
    <citation type="submission" date="2020-05" db="EMBL/GenBank/DDBJ databases">
        <authorList>
            <person name="Chiriac C."/>
            <person name="Salcher M."/>
            <person name="Ghai R."/>
            <person name="Kavagutti S V."/>
        </authorList>
    </citation>
    <scope>NUCLEOTIDE SEQUENCE</scope>
</reference>
<dbReference type="EMBL" id="CAFBMK010000007">
    <property type="protein sequence ID" value="CAB4894841.1"/>
    <property type="molecule type" value="Genomic_DNA"/>
</dbReference>
<accession>A0A6J7FHM5</accession>